<dbReference type="Gene3D" id="1.25.40.390">
    <property type="match status" value="1"/>
</dbReference>
<dbReference type="Pfam" id="PF07980">
    <property type="entry name" value="SusD_RagB"/>
    <property type="match status" value="1"/>
</dbReference>
<proteinExistence type="inferred from homology"/>
<dbReference type="EMBL" id="WKJH01000024">
    <property type="protein sequence ID" value="MRX65326.1"/>
    <property type="molecule type" value="Genomic_DNA"/>
</dbReference>
<evidence type="ECO:0000259" key="6">
    <source>
        <dbReference type="Pfam" id="PF07980"/>
    </source>
</evidence>
<sequence>MGIRCKSISISIKIFNIKFKNIQMKKIIYIIVPCIMVFFTSCEDEFIDLTPPASITDDVYYTEAEHFLTGSNRFYPYLMGWKDDQGIFSDHGSDLVGYYEGGDMQEYGRGETLAPVDDDYYTDTYEYIRDMNLLLERAETYEGEESIAEYIAATKMHRAWQYFFLVQRFGGVPLITTSIDVDSEELYAPRNSRYEVVAQIIADLDDAIAGLPNEANIGSEDKGKFSKEAAMGFKADVLLHEATWMKYVGTTTDGDGTSTGAGSAGYDASNIIPYLQEVVSLTQSVMNSGTFELWNYNDVLDNLSSNFLFNLEDSGSNPAGLDKATNKEFILYGKYDFIYRQAGDLVSHVYEGRLKPSRKMMDLFLCDDGLPIDQSEKFQGYANTPDEYQNRDYRMRAYFTYHKNLGEIPQNEDVELDGSNNNGYFNSKFMSWKWNTEDAYRATKTESYDIPLLRLAEVYLMYAEALYELNGGLTDAEMDASINLIKARAGLPPISNAFLTEHNMDIKTEIRRERAIELYAESASRYSDLRRWGIAEEELGEGVYGAVIEGTIYEDNSELYTPESYNYLAESTTTGVGERVCLTIQPASIRNFSRDNYLFPLPTSQLGLNDNLLQNPGY</sequence>
<dbReference type="InterPro" id="IPR012944">
    <property type="entry name" value="SusD_RagB_dom"/>
</dbReference>
<dbReference type="InterPro" id="IPR033985">
    <property type="entry name" value="SusD-like_N"/>
</dbReference>
<keyword evidence="4" id="KW-0472">Membrane</keyword>
<dbReference type="SUPFAM" id="SSF48452">
    <property type="entry name" value="TPR-like"/>
    <property type="match status" value="1"/>
</dbReference>
<reference evidence="8 9" key="1">
    <citation type="submission" date="2019-11" db="EMBL/GenBank/DDBJ databases">
        <title>Maribacter lutea sp. nov., a marine bacterium isolated from intertidal sand.</title>
        <authorList>
            <person name="Liu A."/>
        </authorList>
    </citation>
    <scope>NUCLEOTIDE SEQUENCE [LARGE SCALE GENOMIC DNA]</scope>
    <source>
        <strain evidence="8 9">RZ05</strain>
    </source>
</reference>
<evidence type="ECO:0000313" key="8">
    <source>
        <dbReference type="EMBL" id="MRX65326.1"/>
    </source>
</evidence>
<organism evidence="8 9">
    <name type="scientific">Maribacter luteus</name>
    <dbReference type="NCBI Taxonomy" id="2594478"/>
    <lineage>
        <taxon>Bacteria</taxon>
        <taxon>Pseudomonadati</taxon>
        <taxon>Bacteroidota</taxon>
        <taxon>Flavobacteriia</taxon>
        <taxon>Flavobacteriales</taxon>
        <taxon>Flavobacteriaceae</taxon>
        <taxon>Maribacter</taxon>
    </lineage>
</organism>
<dbReference type="AlphaFoldDB" id="A0A6I2MUY9"/>
<comment type="similarity">
    <text evidence="2">Belongs to the SusD family.</text>
</comment>
<protein>
    <submittedName>
        <fullName evidence="8">RagB/SusD family nutrient uptake outer membrane protein</fullName>
    </submittedName>
</protein>
<keyword evidence="5" id="KW-0998">Cell outer membrane</keyword>
<dbReference type="InterPro" id="IPR011990">
    <property type="entry name" value="TPR-like_helical_dom_sf"/>
</dbReference>
<dbReference type="Pfam" id="PF14322">
    <property type="entry name" value="SusD-like_3"/>
    <property type="match status" value="1"/>
</dbReference>
<evidence type="ECO:0000256" key="4">
    <source>
        <dbReference type="ARBA" id="ARBA00023136"/>
    </source>
</evidence>
<gene>
    <name evidence="8" type="ORF">GJ691_14295</name>
</gene>
<keyword evidence="9" id="KW-1185">Reference proteome</keyword>
<accession>A0A6I2MUY9</accession>
<keyword evidence="3" id="KW-0732">Signal</keyword>
<comment type="subcellular location">
    <subcellularLocation>
        <location evidence="1">Cell outer membrane</location>
    </subcellularLocation>
</comment>
<evidence type="ECO:0000256" key="2">
    <source>
        <dbReference type="ARBA" id="ARBA00006275"/>
    </source>
</evidence>
<feature type="domain" description="RagB/SusD" evidence="6">
    <location>
        <begin position="352"/>
        <end position="618"/>
    </location>
</feature>
<evidence type="ECO:0000256" key="3">
    <source>
        <dbReference type="ARBA" id="ARBA00022729"/>
    </source>
</evidence>
<evidence type="ECO:0000256" key="5">
    <source>
        <dbReference type="ARBA" id="ARBA00023237"/>
    </source>
</evidence>
<evidence type="ECO:0000313" key="9">
    <source>
        <dbReference type="Proteomes" id="UP000443153"/>
    </source>
</evidence>
<feature type="domain" description="SusD-like N-terminal" evidence="7">
    <location>
        <begin position="118"/>
        <end position="237"/>
    </location>
</feature>
<dbReference type="GO" id="GO:0009279">
    <property type="term" value="C:cell outer membrane"/>
    <property type="evidence" value="ECO:0007669"/>
    <property type="project" value="UniProtKB-SubCell"/>
</dbReference>
<dbReference type="Proteomes" id="UP000443153">
    <property type="component" value="Unassembled WGS sequence"/>
</dbReference>
<comment type="caution">
    <text evidence="8">The sequence shown here is derived from an EMBL/GenBank/DDBJ whole genome shotgun (WGS) entry which is preliminary data.</text>
</comment>
<dbReference type="OrthoDB" id="5694214at2"/>
<name>A0A6I2MUY9_9FLAO</name>
<evidence type="ECO:0000256" key="1">
    <source>
        <dbReference type="ARBA" id="ARBA00004442"/>
    </source>
</evidence>
<evidence type="ECO:0000259" key="7">
    <source>
        <dbReference type="Pfam" id="PF14322"/>
    </source>
</evidence>